<dbReference type="Gene3D" id="2.40.350.10">
    <property type="entry name" value="SO1590-like"/>
    <property type="match status" value="1"/>
</dbReference>
<dbReference type="InterPro" id="IPR021607">
    <property type="entry name" value="DUF3224"/>
</dbReference>
<dbReference type="Pfam" id="PF11528">
    <property type="entry name" value="DUF3224"/>
    <property type="match status" value="1"/>
</dbReference>
<accession>A0A2K3UXE0</accession>
<feature type="compositionally biased region" description="Pro residues" evidence="1">
    <location>
        <begin position="12"/>
        <end position="24"/>
    </location>
</feature>
<evidence type="ECO:0000256" key="1">
    <source>
        <dbReference type="SAM" id="MobiDB-lite"/>
    </source>
</evidence>
<feature type="region of interest" description="Disordered" evidence="1">
    <location>
        <begin position="1"/>
        <end position="58"/>
    </location>
</feature>
<evidence type="ECO:0000313" key="3">
    <source>
        <dbReference type="Proteomes" id="UP000236379"/>
    </source>
</evidence>
<dbReference type="AlphaFoldDB" id="A0A2K3UXE0"/>
<name>A0A2K3UXE0_9DEIO</name>
<evidence type="ECO:0000313" key="2">
    <source>
        <dbReference type="EMBL" id="PNY81200.1"/>
    </source>
</evidence>
<protein>
    <submittedName>
        <fullName evidence="2">DUF3224 domain-containing protein</fullName>
    </submittedName>
</protein>
<dbReference type="SUPFAM" id="SSF159238">
    <property type="entry name" value="SO1590-like"/>
    <property type="match status" value="1"/>
</dbReference>
<dbReference type="Proteomes" id="UP000236379">
    <property type="component" value="Unassembled WGS sequence"/>
</dbReference>
<keyword evidence="3" id="KW-1185">Reference proteome</keyword>
<proteinExistence type="predicted"/>
<comment type="caution">
    <text evidence="2">The sequence shown here is derived from an EMBL/GenBank/DDBJ whole genome shotgun (WGS) entry which is preliminary data.</text>
</comment>
<gene>
    <name evidence="2" type="ORF">CVO96_07220</name>
</gene>
<organism evidence="2 3">
    <name type="scientific">Deinococcus koreensis</name>
    <dbReference type="NCBI Taxonomy" id="2054903"/>
    <lineage>
        <taxon>Bacteria</taxon>
        <taxon>Thermotogati</taxon>
        <taxon>Deinococcota</taxon>
        <taxon>Deinococci</taxon>
        <taxon>Deinococcales</taxon>
        <taxon>Deinococcaceae</taxon>
        <taxon>Deinococcus</taxon>
    </lineage>
</organism>
<dbReference type="OrthoDB" id="69764at2"/>
<dbReference type="EMBL" id="PPPD01000001">
    <property type="protein sequence ID" value="PNY81200.1"/>
    <property type="molecule type" value="Genomic_DNA"/>
</dbReference>
<sequence>MLAATDNLAATPSPPFPAPQPPPEAHLTPAPHGTFQITLTPHAPAQAPSPAIGRMHFDKTWSGDLSGHSRGEMLSVGDPASGTASYVVLEVFTGTLAGRGGSFAFRQSGDMHAGQSSLTYEVVPHSGSGELSGMSGALTLNRVDGVHHYTLTWELPGG</sequence>
<dbReference type="InterPro" id="IPR023159">
    <property type="entry name" value="SO1590-like_sf"/>
</dbReference>
<reference evidence="2 3" key="1">
    <citation type="submission" date="2018-01" db="EMBL/GenBank/DDBJ databases">
        <title>Deinococcus koreensis sp. nov., a radiation-resistant bacterium isolated from river water.</title>
        <authorList>
            <person name="Choi A."/>
        </authorList>
    </citation>
    <scope>NUCLEOTIDE SEQUENCE [LARGE SCALE GENOMIC DNA]</scope>
    <source>
        <strain evidence="2 3">SJW1-2</strain>
    </source>
</reference>